<comment type="cofactor">
    <cofactor evidence="2">
        <name>Zn(2+)</name>
        <dbReference type="ChEBI" id="CHEBI:29105"/>
    </cofactor>
</comment>
<evidence type="ECO:0000256" key="2">
    <source>
        <dbReference type="ARBA" id="ARBA00001947"/>
    </source>
</evidence>
<evidence type="ECO:0000256" key="15">
    <source>
        <dbReference type="ARBA" id="ARBA00044632"/>
    </source>
</evidence>
<evidence type="ECO:0000256" key="4">
    <source>
        <dbReference type="ARBA" id="ARBA00011245"/>
    </source>
</evidence>
<evidence type="ECO:0000259" key="17">
    <source>
        <dbReference type="PROSITE" id="PS51066"/>
    </source>
</evidence>
<evidence type="ECO:0000256" key="1">
    <source>
        <dbReference type="ARBA" id="ARBA00001668"/>
    </source>
</evidence>
<dbReference type="NCBIfam" id="TIGR00577">
    <property type="entry name" value="fpg"/>
    <property type="match status" value="1"/>
</dbReference>
<comment type="caution">
    <text evidence="19">The sequence shown here is derived from an EMBL/GenBank/DDBJ whole genome shotgun (WGS) entry which is preliminary data.</text>
</comment>
<dbReference type="Pfam" id="PF01149">
    <property type="entry name" value="Fapy_DNA_glyco"/>
    <property type="match status" value="1"/>
</dbReference>
<protein>
    <submittedName>
        <fullName evidence="19">DNA-formamidopyrimidine glycosylase</fullName>
    </submittedName>
</protein>
<keyword evidence="6" id="KW-0227">DNA damage</keyword>
<feature type="domain" description="Formamidopyrimidine-DNA glycosylase catalytic" evidence="18">
    <location>
        <begin position="2"/>
        <end position="115"/>
    </location>
</feature>
<dbReference type="Pfam" id="PF06827">
    <property type="entry name" value="zf-FPG_IleRS"/>
    <property type="match status" value="1"/>
</dbReference>
<keyword evidence="12" id="KW-0456">Lyase</keyword>
<dbReference type="PANTHER" id="PTHR22993">
    <property type="entry name" value="FORMAMIDOPYRIMIDINE-DNA GLYCOSYLASE"/>
    <property type="match status" value="1"/>
</dbReference>
<evidence type="ECO:0000256" key="14">
    <source>
        <dbReference type="ARBA" id="ARBA00023295"/>
    </source>
</evidence>
<evidence type="ECO:0000256" key="3">
    <source>
        <dbReference type="ARBA" id="ARBA00009409"/>
    </source>
</evidence>
<dbReference type="GO" id="GO:0003690">
    <property type="term" value="F:double-stranded DNA binding"/>
    <property type="evidence" value="ECO:0007669"/>
    <property type="project" value="UniProtKB-ARBA"/>
</dbReference>
<dbReference type="PROSITE" id="PS51066">
    <property type="entry name" value="ZF_FPG_2"/>
    <property type="match status" value="1"/>
</dbReference>
<evidence type="ECO:0000256" key="12">
    <source>
        <dbReference type="ARBA" id="ARBA00023239"/>
    </source>
</evidence>
<keyword evidence="20" id="KW-1185">Reference proteome</keyword>
<dbReference type="InterPro" id="IPR000214">
    <property type="entry name" value="Znf_DNA_glyclase/AP_lyase"/>
</dbReference>
<dbReference type="FunFam" id="1.10.8.50:FF:000003">
    <property type="entry name" value="Formamidopyrimidine-DNA glycosylase"/>
    <property type="match status" value="1"/>
</dbReference>
<organism evidence="19 20">
    <name type="scientific">Candidatus Phytoplasma phoenicium</name>
    <dbReference type="NCBI Taxonomy" id="198422"/>
    <lineage>
        <taxon>Bacteria</taxon>
        <taxon>Bacillati</taxon>
        <taxon>Mycoplasmatota</taxon>
        <taxon>Mollicutes</taxon>
        <taxon>Acholeplasmatales</taxon>
        <taxon>Acholeplasmataceae</taxon>
        <taxon>Candidatus Phytoplasma</taxon>
        <taxon>16SrIX (Pigeon pea witches'-broom group)</taxon>
    </lineage>
</organism>
<keyword evidence="9" id="KW-0862">Zinc</keyword>
<dbReference type="InterPro" id="IPR010979">
    <property type="entry name" value="Ribosomal_uS13-like_H2TH"/>
</dbReference>
<comment type="similarity">
    <text evidence="3">Belongs to the FPG family.</text>
</comment>
<keyword evidence="14" id="KW-0326">Glycosidase</keyword>
<dbReference type="EMBL" id="PUUG01000070">
    <property type="protein sequence ID" value="PQP79309.1"/>
    <property type="molecule type" value="Genomic_DNA"/>
</dbReference>
<proteinExistence type="inferred from homology"/>
<keyword evidence="11" id="KW-0234">DNA repair</keyword>
<dbReference type="SMART" id="SM01232">
    <property type="entry name" value="H2TH"/>
    <property type="match status" value="1"/>
</dbReference>
<dbReference type="InterPro" id="IPR035937">
    <property type="entry name" value="FPG_N"/>
</dbReference>
<accession>A0A2S8NTP6</accession>
<dbReference type="Gene3D" id="1.10.8.50">
    <property type="match status" value="1"/>
</dbReference>
<comment type="catalytic activity">
    <reaction evidence="15">
        <text>2'-deoxyribonucleotide-(2'-deoxyribose 5'-phosphate)-2'-deoxyribonucleotide-DNA = a 3'-end 2'-deoxyribonucleotide-(2,3-dehydro-2,3-deoxyribose 5'-phosphate)-DNA + a 5'-end 5'-phospho-2'-deoxyribonucleoside-DNA + H(+)</text>
        <dbReference type="Rhea" id="RHEA:66592"/>
        <dbReference type="Rhea" id="RHEA-COMP:13180"/>
        <dbReference type="Rhea" id="RHEA-COMP:16897"/>
        <dbReference type="Rhea" id="RHEA-COMP:17067"/>
        <dbReference type="ChEBI" id="CHEBI:15378"/>
        <dbReference type="ChEBI" id="CHEBI:136412"/>
        <dbReference type="ChEBI" id="CHEBI:157695"/>
        <dbReference type="ChEBI" id="CHEBI:167181"/>
        <dbReference type="EC" id="4.2.99.18"/>
    </reaction>
</comment>
<evidence type="ECO:0000256" key="16">
    <source>
        <dbReference type="PROSITE-ProRule" id="PRU00391"/>
    </source>
</evidence>
<dbReference type="Pfam" id="PF06831">
    <property type="entry name" value="H2TH"/>
    <property type="match status" value="1"/>
</dbReference>
<sequence>MPELPEVEITIRSLRNKIINQKITKIEVFYEPIVKSISIFQQLLHQTFYRCERKGKFLLFFCSNEWVLVGHLRMEGKIYLHSTSQCNHVQDKHEHFRIFLDNNFVFRFYDFRKFARFNLYKEDNYLKESKLYQLALDPFSISVETFYQKLQKSTSNIKQVLLNQKIISGIGNIYASEILFLSKIHPEVKANILKLEKVQDLLNKTKKVLTKAIAAGGSSISTFEALGVKGNFQKQLLVYGKAKQKCSFCPKLIQNIKINGRSSYFCDNCQKL</sequence>
<comment type="subunit">
    <text evidence="4">Monomer.</text>
</comment>
<dbReference type="InterPro" id="IPR015886">
    <property type="entry name" value="H2TH_FPG"/>
</dbReference>
<evidence type="ECO:0000256" key="6">
    <source>
        <dbReference type="ARBA" id="ARBA00022763"/>
    </source>
</evidence>
<keyword evidence="7 16" id="KW-0863">Zinc-finger</keyword>
<reference evidence="19 20" key="1">
    <citation type="submission" date="2018-02" db="EMBL/GenBank/DDBJ databases">
        <title>Metagenomics reveals mixed infection of spiroplasma and phytoplasma in chicory.</title>
        <authorList>
            <person name="Polano C."/>
            <person name="Moruzzi S."/>
            <person name="Ermacora P."/>
            <person name="Ferrini F."/>
            <person name="Martini M."/>
            <person name="Firrao G."/>
        </authorList>
    </citation>
    <scope>NUCLEOTIDE SEQUENCE [LARGE SCALE GENOMIC DNA]</scope>
    <source>
        <strain evidence="19 20">ChiP</strain>
    </source>
</reference>
<dbReference type="Proteomes" id="UP000238672">
    <property type="component" value="Unassembled WGS sequence"/>
</dbReference>
<dbReference type="SUPFAM" id="SSF81624">
    <property type="entry name" value="N-terminal domain of MutM-like DNA repair proteins"/>
    <property type="match status" value="1"/>
</dbReference>
<keyword evidence="13" id="KW-0511">Multifunctional enzyme</keyword>
<dbReference type="SMART" id="SM00898">
    <property type="entry name" value="Fapy_DNA_glyco"/>
    <property type="match status" value="1"/>
</dbReference>
<dbReference type="GO" id="GO:0034039">
    <property type="term" value="F:8-oxo-7,8-dihydroguanine DNA N-glycosylase activity"/>
    <property type="evidence" value="ECO:0007669"/>
    <property type="project" value="TreeGrafter"/>
</dbReference>
<evidence type="ECO:0000256" key="8">
    <source>
        <dbReference type="ARBA" id="ARBA00022801"/>
    </source>
</evidence>
<dbReference type="NCBIfam" id="NF002211">
    <property type="entry name" value="PRK01103.1"/>
    <property type="match status" value="1"/>
</dbReference>
<dbReference type="InterPro" id="IPR012319">
    <property type="entry name" value="FPG_cat"/>
</dbReference>
<gene>
    <name evidence="19" type="ORF">C6B37_02140</name>
</gene>
<evidence type="ECO:0000256" key="5">
    <source>
        <dbReference type="ARBA" id="ARBA00022723"/>
    </source>
</evidence>
<feature type="domain" description="FPG-type" evidence="17">
    <location>
        <begin position="237"/>
        <end position="271"/>
    </location>
</feature>
<keyword evidence="8" id="KW-0378">Hydrolase</keyword>
<dbReference type="CDD" id="cd08966">
    <property type="entry name" value="EcFpg-like_N"/>
    <property type="match status" value="1"/>
</dbReference>
<dbReference type="InterPro" id="IPR010663">
    <property type="entry name" value="Znf_FPG/IleRS"/>
</dbReference>
<name>A0A2S8NTP6_9MOLU</name>
<keyword evidence="5" id="KW-0479">Metal-binding</keyword>
<dbReference type="GO" id="GO:0003684">
    <property type="term" value="F:damaged DNA binding"/>
    <property type="evidence" value="ECO:0007669"/>
    <property type="project" value="InterPro"/>
</dbReference>
<evidence type="ECO:0000256" key="11">
    <source>
        <dbReference type="ARBA" id="ARBA00023204"/>
    </source>
</evidence>
<evidence type="ECO:0000313" key="19">
    <source>
        <dbReference type="EMBL" id="PQP79309.1"/>
    </source>
</evidence>
<dbReference type="InterPro" id="IPR020629">
    <property type="entry name" value="FPG_Glyclase"/>
</dbReference>
<keyword evidence="10" id="KW-0238">DNA-binding</keyword>
<evidence type="ECO:0000256" key="13">
    <source>
        <dbReference type="ARBA" id="ARBA00023268"/>
    </source>
</evidence>
<dbReference type="AlphaFoldDB" id="A0A2S8NTP6"/>
<dbReference type="Gene3D" id="3.20.190.10">
    <property type="entry name" value="MutM-like, N-terminal"/>
    <property type="match status" value="1"/>
</dbReference>
<dbReference type="GO" id="GO:0006284">
    <property type="term" value="P:base-excision repair"/>
    <property type="evidence" value="ECO:0007669"/>
    <property type="project" value="InterPro"/>
</dbReference>
<dbReference type="GO" id="GO:0008270">
    <property type="term" value="F:zinc ion binding"/>
    <property type="evidence" value="ECO:0007669"/>
    <property type="project" value="UniProtKB-KW"/>
</dbReference>
<dbReference type="SUPFAM" id="SSF46946">
    <property type="entry name" value="S13-like H2TH domain"/>
    <property type="match status" value="1"/>
</dbReference>
<dbReference type="PANTHER" id="PTHR22993:SF9">
    <property type="entry name" value="FORMAMIDOPYRIMIDINE-DNA GLYCOSYLASE"/>
    <property type="match status" value="1"/>
</dbReference>
<dbReference type="PROSITE" id="PS51068">
    <property type="entry name" value="FPG_CAT"/>
    <property type="match status" value="1"/>
</dbReference>
<dbReference type="SUPFAM" id="SSF57716">
    <property type="entry name" value="Glucocorticoid receptor-like (DNA-binding domain)"/>
    <property type="match status" value="1"/>
</dbReference>
<evidence type="ECO:0000256" key="9">
    <source>
        <dbReference type="ARBA" id="ARBA00022833"/>
    </source>
</evidence>
<comment type="catalytic activity">
    <reaction evidence="1">
        <text>Hydrolysis of DNA containing ring-opened 7-methylguanine residues, releasing 2,6-diamino-4-hydroxy-5-(N-methyl)formamidopyrimidine.</text>
        <dbReference type="EC" id="3.2.2.23"/>
    </reaction>
</comment>
<evidence type="ECO:0000256" key="10">
    <source>
        <dbReference type="ARBA" id="ARBA00023125"/>
    </source>
</evidence>
<evidence type="ECO:0000256" key="7">
    <source>
        <dbReference type="ARBA" id="ARBA00022771"/>
    </source>
</evidence>
<evidence type="ECO:0000259" key="18">
    <source>
        <dbReference type="PROSITE" id="PS51068"/>
    </source>
</evidence>
<dbReference type="GO" id="GO:0140078">
    <property type="term" value="F:class I DNA-(apurinic or apyrimidinic site) endonuclease activity"/>
    <property type="evidence" value="ECO:0007669"/>
    <property type="project" value="UniProtKB-EC"/>
</dbReference>
<evidence type="ECO:0000313" key="20">
    <source>
        <dbReference type="Proteomes" id="UP000238672"/>
    </source>
</evidence>